<feature type="domain" description="AMP-dependent synthetase/ligase" evidence="1">
    <location>
        <begin position="91"/>
        <end position="286"/>
    </location>
</feature>
<dbReference type="NCBIfam" id="TIGR01549">
    <property type="entry name" value="HAD-SF-IA-v1"/>
    <property type="match status" value="1"/>
</dbReference>
<evidence type="ECO:0000313" key="2">
    <source>
        <dbReference type="EMBL" id="PTW62846.1"/>
    </source>
</evidence>
<protein>
    <submittedName>
        <fullName evidence="2">2-phosphoglycolate phosphatase</fullName>
    </submittedName>
</protein>
<reference evidence="2 3" key="1">
    <citation type="submission" date="2018-04" db="EMBL/GenBank/DDBJ databases">
        <title>Genomic Encyclopedia of Archaeal and Bacterial Type Strains, Phase II (KMG-II): from individual species to whole genera.</title>
        <authorList>
            <person name="Goeker M."/>
        </authorList>
    </citation>
    <scope>NUCLEOTIDE SEQUENCE [LARGE SCALE GENOMIC DNA]</scope>
    <source>
        <strain evidence="2 3">DSM 23382</strain>
    </source>
</reference>
<dbReference type="InterPro" id="IPR042099">
    <property type="entry name" value="ANL_N_sf"/>
</dbReference>
<dbReference type="AlphaFoldDB" id="A0A2T5VGK3"/>
<dbReference type="Pfam" id="PF00501">
    <property type="entry name" value="AMP-binding"/>
    <property type="match status" value="1"/>
</dbReference>
<evidence type="ECO:0000313" key="3">
    <source>
        <dbReference type="Proteomes" id="UP000244081"/>
    </source>
</evidence>
<dbReference type="Pfam" id="PF00702">
    <property type="entry name" value="Hydrolase"/>
    <property type="match status" value="1"/>
</dbReference>
<sequence length="657" mass="70118">MMDWAARRMEVSAPLTAEKRDAYHLARIRETVAHARRESPFYRTRRKWPDALPESLADVARLPFTWPQELARNDPPFTAAPRSAIARMVTLQTSGTSGQAKRIAFTAQDVEDTIDYFHHGMAQFARPGDRVGIVFPAERPGSIGEDLVEATRRLDATPLTAPLADLSAASLLGWIRSETPDVLFGPPVPFLAAARLSHADGGPVPAIRAALISSDAACAALIAGLNTLWGCEVFDHWGMTESGYGGALDCPHHAGAHIRETDLYVEVIDPLSGTSVQPGEEGEIVLTTLRRTALPLIRYRTGDLARMIDTPCRCGSPFRRLVGLGGRIGGGASLRGAESLSRAAMDQALFAVSSVTDYTARLEDGPPAVLDVVVAAPPVQHTADIEATARRALLAMPAIGRAVGAGELDLNVTRAAGALLPHAGKRGITHACRGAWPRAVLFDLDGTLAHTLPAVVAALNETLAAFGKAPLAADTVAGIIGGGARMLMERAARHLGQTLSPDEQDAMVARYVSLYHVHETALSALHRGAREVVQSLARENRKVAVVTNKRTRDAEILLDRLALAPWVNVVLGGGEAGLCNKPDPDLLLLACRRLNCETGDALFVGDGAEDLAAARAIAMPFVFVERNGRRLSEGQPDRVITELTDLSPLLFEGAPTC</sequence>
<dbReference type="RefSeq" id="WP_170122017.1">
    <property type="nucleotide sequence ID" value="NZ_QAYG01000001.1"/>
</dbReference>
<gene>
    <name evidence="2" type="ORF">C8N35_101894</name>
</gene>
<dbReference type="SFLD" id="SFLDS00003">
    <property type="entry name" value="Haloacid_Dehalogenase"/>
    <property type="match status" value="1"/>
</dbReference>
<evidence type="ECO:0000259" key="1">
    <source>
        <dbReference type="Pfam" id="PF00501"/>
    </source>
</evidence>
<proteinExistence type="predicted"/>
<dbReference type="PANTHER" id="PTHR43845">
    <property type="entry name" value="BLR5969 PROTEIN"/>
    <property type="match status" value="1"/>
</dbReference>
<accession>A0A2T5VGK3</accession>
<name>A0A2T5VGK3_9HYPH</name>
<dbReference type="NCBIfam" id="NF045666">
    <property type="entry name" value="DVU1553_fam_AMP"/>
    <property type="match status" value="1"/>
</dbReference>
<keyword evidence="3" id="KW-1185">Reference proteome</keyword>
<dbReference type="SFLD" id="SFLDG01129">
    <property type="entry name" value="C1.5:_HAD__Beta-PGM__Phosphata"/>
    <property type="match status" value="1"/>
</dbReference>
<dbReference type="Gene3D" id="3.40.50.1000">
    <property type="entry name" value="HAD superfamily/HAD-like"/>
    <property type="match status" value="1"/>
</dbReference>
<dbReference type="Gene3D" id="1.10.150.240">
    <property type="entry name" value="Putative phosphatase, domain 2"/>
    <property type="match status" value="1"/>
</dbReference>
<dbReference type="InterPro" id="IPR036412">
    <property type="entry name" value="HAD-like_sf"/>
</dbReference>
<dbReference type="EMBL" id="QAYG01000001">
    <property type="protein sequence ID" value="PTW62846.1"/>
    <property type="molecule type" value="Genomic_DNA"/>
</dbReference>
<dbReference type="InterPro" id="IPR000873">
    <property type="entry name" value="AMP-dep_synth/lig_dom"/>
</dbReference>
<dbReference type="InterPro" id="IPR023214">
    <property type="entry name" value="HAD_sf"/>
</dbReference>
<dbReference type="Gene3D" id="3.40.50.12780">
    <property type="entry name" value="N-terminal domain of ligase-like"/>
    <property type="match status" value="1"/>
</dbReference>
<dbReference type="InterPro" id="IPR023198">
    <property type="entry name" value="PGP-like_dom2"/>
</dbReference>
<dbReference type="PANTHER" id="PTHR43845:SF1">
    <property type="entry name" value="BLR5969 PROTEIN"/>
    <property type="match status" value="1"/>
</dbReference>
<dbReference type="Proteomes" id="UP000244081">
    <property type="component" value="Unassembled WGS sequence"/>
</dbReference>
<dbReference type="SUPFAM" id="SSF56784">
    <property type="entry name" value="HAD-like"/>
    <property type="match status" value="1"/>
</dbReference>
<organism evidence="2 3">
    <name type="scientific">Breoghania corrubedonensis</name>
    <dbReference type="NCBI Taxonomy" id="665038"/>
    <lineage>
        <taxon>Bacteria</taxon>
        <taxon>Pseudomonadati</taxon>
        <taxon>Pseudomonadota</taxon>
        <taxon>Alphaproteobacteria</taxon>
        <taxon>Hyphomicrobiales</taxon>
        <taxon>Stappiaceae</taxon>
        <taxon>Breoghania</taxon>
    </lineage>
</organism>
<dbReference type="InterPro" id="IPR006439">
    <property type="entry name" value="HAD-SF_hydro_IA"/>
</dbReference>
<comment type="caution">
    <text evidence="2">The sequence shown here is derived from an EMBL/GenBank/DDBJ whole genome shotgun (WGS) entry which is preliminary data.</text>
</comment>
<dbReference type="SUPFAM" id="SSF56801">
    <property type="entry name" value="Acetyl-CoA synthetase-like"/>
    <property type="match status" value="1"/>
</dbReference>